<proteinExistence type="inferred from homology"/>
<reference evidence="2 3" key="1">
    <citation type="journal article" date="2014" name="Genome Announc.">
        <title>Draft genome sequences of eight enterohepatic helicobacter species isolated from both laboratory and wild rodents.</title>
        <authorList>
            <person name="Sheh A."/>
            <person name="Shen Z."/>
            <person name="Fox J.G."/>
        </authorList>
    </citation>
    <scope>NUCLEOTIDE SEQUENCE [LARGE SCALE GENOMIC DNA]</scope>
    <source>
        <strain evidence="2 3">MIT 09-6949</strain>
    </source>
</reference>
<dbReference type="GO" id="GO:0015920">
    <property type="term" value="P:lipopolysaccharide transport"/>
    <property type="evidence" value="ECO:0007669"/>
    <property type="project" value="InterPro"/>
</dbReference>
<dbReference type="RefSeq" id="WP_138109829.1">
    <property type="nucleotide sequence ID" value="NZ_JRPR02000002.1"/>
</dbReference>
<comment type="caution">
    <text evidence="2">The sequence shown here is derived from an EMBL/GenBank/DDBJ whole genome shotgun (WGS) entry which is preliminary data.</text>
</comment>
<dbReference type="AlphaFoldDB" id="A0A4U8TAW8"/>
<protein>
    <submittedName>
        <fullName evidence="2">LPS-assembly protein LptD</fullName>
    </submittedName>
</protein>
<dbReference type="PANTHER" id="PTHR30189">
    <property type="entry name" value="LPS-ASSEMBLY PROTEIN"/>
    <property type="match status" value="1"/>
</dbReference>
<gene>
    <name evidence="2" type="ORF">LS71_004295</name>
</gene>
<dbReference type="OrthoDB" id="9760225at2"/>
<dbReference type="HAMAP" id="MF_01411">
    <property type="entry name" value="LPS_assembly_LptD"/>
    <property type="match status" value="1"/>
</dbReference>
<feature type="domain" description="LptD C-terminal" evidence="1">
    <location>
        <begin position="273"/>
        <end position="625"/>
    </location>
</feature>
<evidence type="ECO:0000313" key="2">
    <source>
        <dbReference type="EMBL" id="TLD96824.1"/>
    </source>
</evidence>
<dbReference type="EMBL" id="JRPR02000002">
    <property type="protein sequence ID" value="TLD96824.1"/>
    <property type="molecule type" value="Genomic_DNA"/>
</dbReference>
<name>A0A4U8TAW8_9HELI</name>
<dbReference type="GO" id="GO:1990351">
    <property type="term" value="C:transporter complex"/>
    <property type="evidence" value="ECO:0007669"/>
    <property type="project" value="TreeGrafter"/>
</dbReference>
<dbReference type="Pfam" id="PF04453">
    <property type="entry name" value="LptD"/>
    <property type="match status" value="1"/>
</dbReference>
<dbReference type="GO" id="GO:0043165">
    <property type="term" value="P:Gram-negative-bacterium-type cell outer membrane assembly"/>
    <property type="evidence" value="ECO:0007669"/>
    <property type="project" value="InterPro"/>
</dbReference>
<keyword evidence="3" id="KW-1185">Reference proteome</keyword>
<sequence>MFDLSADDVQAKGDIITASGNAFLFYGDIYMVAQKIIYNKQTQEVQLEGGAKIYQGNVMYLDVERVDITLQDKFIKMSHLYLQSAMGIWIMAEQGQGKDGHYTFKRGVISGCDIRSPLWHLNVTSGTYDTQKEYMSVWNPRFYIGRVPVFYLPYFVAPTGNVRKSGLLYPEMSFSNRQGFMYMQPLFIAPYNRWDITLSPQIRTNRGFGGEVEFNFADTDNEVARLQGRYFQNSDDYMNVNNLKNQHIYGGTFLYKTHNVLVKNSERVNDGFWANVTYMNDLEYMRLQSLNAVFNTRLYESRINYFLNSNKHYFGTYLKYYLDLSKPNNDDTFQALPQIHYHHYTDSLFFKNLLYTFDYQGKHITRPSGYGYYQNTMSLPIGVAFPIAKDYFSLGGSLDMYATSVLLKDAFGLTDATGSALNKNINYGVGSYNVSINSDIARPYKHFFHSMHFEAIFSGALYKYTSYAVADDKYQAYNALIDQGLSTEALSMYWNPSDIVDVVKNKHKVDLKLSHYFYGKNGKELFYWRIYQRLFLQDSFLMSNQVLRNEIGFLPFSGLNVSASAFYSYTRKAFSEASLNASFSRWGLDSSLTYYFKLDPLYLASGLYSAQGNTGFARANLGYDFGYFRLNANVGYDVGLGYLKDWYVTISKDIRCFGIGLKFAQDVRPILTADNQITPITNQYVKIEFRFVPLANTGLTYRFEE</sequence>
<dbReference type="PANTHER" id="PTHR30189:SF1">
    <property type="entry name" value="LPS-ASSEMBLY PROTEIN LPTD"/>
    <property type="match status" value="1"/>
</dbReference>
<accession>A0A4U8TAW8</accession>
<dbReference type="Proteomes" id="UP000029733">
    <property type="component" value="Unassembled WGS sequence"/>
</dbReference>
<evidence type="ECO:0000259" key="1">
    <source>
        <dbReference type="Pfam" id="PF04453"/>
    </source>
</evidence>
<dbReference type="InterPro" id="IPR020889">
    <property type="entry name" value="LipoPS_assembly_LptD"/>
</dbReference>
<dbReference type="GO" id="GO:0009279">
    <property type="term" value="C:cell outer membrane"/>
    <property type="evidence" value="ECO:0007669"/>
    <property type="project" value="InterPro"/>
</dbReference>
<dbReference type="InterPro" id="IPR007543">
    <property type="entry name" value="LptD_C"/>
</dbReference>
<evidence type="ECO:0000313" key="3">
    <source>
        <dbReference type="Proteomes" id="UP000029733"/>
    </source>
</evidence>
<dbReference type="InterPro" id="IPR050218">
    <property type="entry name" value="LptD"/>
</dbReference>
<organism evidence="2 3">
    <name type="scientific">Helicobacter jaachi</name>
    <dbReference type="NCBI Taxonomy" id="1677920"/>
    <lineage>
        <taxon>Bacteria</taxon>
        <taxon>Pseudomonadati</taxon>
        <taxon>Campylobacterota</taxon>
        <taxon>Epsilonproteobacteria</taxon>
        <taxon>Campylobacterales</taxon>
        <taxon>Helicobacteraceae</taxon>
        <taxon>Helicobacter</taxon>
    </lineage>
</organism>